<organism evidence="4 5">
    <name type="scientific">Caerostris extrusa</name>
    <name type="common">Bark spider</name>
    <name type="synonym">Caerostris bankana</name>
    <dbReference type="NCBI Taxonomy" id="172846"/>
    <lineage>
        <taxon>Eukaryota</taxon>
        <taxon>Metazoa</taxon>
        <taxon>Ecdysozoa</taxon>
        <taxon>Arthropoda</taxon>
        <taxon>Chelicerata</taxon>
        <taxon>Arachnida</taxon>
        <taxon>Araneae</taxon>
        <taxon>Araneomorphae</taxon>
        <taxon>Entelegynae</taxon>
        <taxon>Araneoidea</taxon>
        <taxon>Araneidae</taxon>
        <taxon>Caerostris</taxon>
    </lineage>
</organism>
<evidence type="ECO:0000313" key="5">
    <source>
        <dbReference type="Proteomes" id="UP001054945"/>
    </source>
</evidence>
<evidence type="ECO:0000313" key="4">
    <source>
        <dbReference type="EMBL" id="GIX76138.1"/>
    </source>
</evidence>
<dbReference type="Proteomes" id="UP001054945">
    <property type="component" value="Unassembled WGS sequence"/>
</dbReference>
<dbReference type="GO" id="GO:0005694">
    <property type="term" value="C:chromosome"/>
    <property type="evidence" value="ECO:0007669"/>
    <property type="project" value="UniProtKB-ARBA"/>
</dbReference>
<reference evidence="4 5" key="1">
    <citation type="submission" date="2021-06" db="EMBL/GenBank/DDBJ databases">
        <title>Caerostris extrusa draft genome.</title>
        <authorList>
            <person name="Kono N."/>
            <person name="Arakawa K."/>
        </authorList>
    </citation>
    <scope>NUCLEOTIDE SEQUENCE [LARGE SCALE GENOMIC DNA]</scope>
</reference>
<evidence type="ECO:0000256" key="2">
    <source>
        <dbReference type="ARBA" id="ARBA00023242"/>
    </source>
</evidence>
<dbReference type="PANTHER" id="PTHR22812">
    <property type="entry name" value="CHROMOBOX PROTEIN"/>
    <property type="match status" value="1"/>
</dbReference>
<comment type="subcellular location">
    <subcellularLocation>
        <location evidence="1">Nucleus</location>
    </subcellularLocation>
</comment>
<accession>A0AAV4MUR1</accession>
<evidence type="ECO:0000259" key="3">
    <source>
        <dbReference type="PROSITE" id="PS50013"/>
    </source>
</evidence>
<dbReference type="EMBL" id="BPLR01020231">
    <property type="protein sequence ID" value="GIX76138.1"/>
    <property type="molecule type" value="Genomic_DNA"/>
</dbReference>
<keyword evidence="5" id="KW-1185">Reference proteome</keyword>
<dbReference type="InterPro" id="IPR008251">
    <property type="entry name" value="Chromo_shadow_dom"/>
</dbReference>
<gene>
    <name evidence="4" type="ORF">CEXT_48001</name>
</gene>
<dbReference type="AlphaFoldDB" id="A0AAV4MUR1"/>
<evidence type="ECO:0000256" key="1">
    <source>
        <dbReference type="ARBA" id="ARBA00004123"/>
    </source>
</evidence>
<dbReference type="InterPro" id="IPR051219">
    <property type="entry name" value="Heterochromatin_chromo-domain"/>
</dbReference>
<sequence length="111" mass="12937">MIYSSSCGSQATACYTEETVKSRREVKFEKLDWLKLDLQPERIIGVKDVDGELMLLVKWKDYDAADLVPSKTANIKWPQDVIRFYEKQIFWEDEKEPPSDEDAEKNEKTSA</sequence>
<proteinExistence type="predicted"/>
<dbReference type="GO" id="GO:0005634">
    <property type="term" value="C:nucleus"/>
    <property type="evidence" value="ECO:0007669"/>
    <property type="project" value="UniProtKB-SubCell"/>
</dbReference>
<protein>
    <recommendedName>
        <fullName evidence="3">Chromo domain-containing protein</fullName>
    </recommendedName>
</protein>
<feature type="domain" description="Chromo" evidence="3">
    <location>
        <begin position="38"/>
        <end position="96"/>
    </location>
</feature>
<name>A0AAV4MUR1_CAEEX</name>
<keyword evidence="2" id="KW-0539">Nucleus</keyword>
<dbReference type="SMART" id="SM00300">
    <property type="entry name" value="ChSh"/>
    <property type="match status" value="1"/>
</dbReference>
<dbReference type="Gene3D" id="2.40.50.40">
    <property type="match status" value="1"/>
</dbReference>
<dbReference type="SUPFAM" id="SSF54160">
    <property type="entry name" value="Chromo domain-like"/>
    <property type="match status" value="1"/>
</dbReference>
<dbReference type="Pfam" id="PF01393">
    <property type="entry name" value="Chromo_shadow"/>
    <property type="match status" value="1"/>
</dbReference>
<dbReference type="CDD" id="cd00034">
    <property type="entry name" value="CSD"/>
    <property type="match status" value="1"/>
</dbReference>
<dbReference type="SMART" id="SM00298">
    <property type="entry name" value="CHROMO"/>
    <property type="match status" value="1"/>
</dbReference>
<dbReference type="InterPro" id="IPR000953">
    <property type="entry name" value="Chromo/chromo_shadow_dom"/>
</dbReference>
<dbReference type="PROSITE" id="PS50013">
    <property type="entry name" value="CHROMO_2"/>
    <property type="match status" value="1"/>
</dbReference>
<dbReference type="InterPro" id="IPR016197">
    <property type="entry name" value="Chromo-like_dom_sf"/>
</dbReference>
<comment type="caution">
    <text evidence="4">The sequence shown here is derived from an EMBL/GenBank/DDBJ whole genome shotgun (WGS) entry which is preliminary data.</text>
</comment>